<dbReference type="OrthoDB" id="4556154at2"/>
<dbReference type="EMBL" id="CP036164">
    <property type="protein sequence ID" value="QBF46250.1"/>
    <property type="molecule type" value="Genomic_DNA"/>
</dbReference>
<evidence type="ECO:0000313" key="2">
    <source>
        <dbReference type="Proteomes" id="UP000290408"/>
    </source>
</evidence>
<evidence type="ECO:0008006" key="3">
    <source>
        <dbReference type="Google" id="ProtNLM"/>
    </source>
</evidence>
<evidence type="ECO:0000313" key="1">
    <source>
        <dbReference type="EMBL" id="QBF46250.1"/>
    </source>
</evidence>
<dbReference type="RefSeq" id="WP_130629474.1">
    <property type="nucleotide sequence ID" value="NZ_CP036164.1"/>
</dbReference>
<accession>A0A4P6MXA8</accession>
<sequence length="116" mass="12330">MKSPKHLLLPGEVVQDTWFANHTQHAQRAVGGRLFLTSHRLLFEPNSIDAALAGQPWAAPLGSIDRAVVTGIDLSQFFGGGLRRRLVVSFKDGSNALFVVNGAARKAAAITAAAGR</sequence>
<keyword evidence="2" id="KW-1185">Reference proteome</keyword>
<proteinExistence type="predicted"/>
<reference evidence="1 2" key="1">
    <citation type="submission" date="2019-02" db="EMBL/GenBank/DDBJ databases">
        <title>Genomic data mining of an Antarctic deep-sea actinobacterium, Janibacterlimosus P3-3-X1.</title>
        <authorList>
            <person name="Liao L."/>
            <person name="Chen B."/>
        </authorList>
    </citation>
    <scope>NUCLEOTIDE SEQUENCE [LARGE SCALE GENOMIC DNA]</scope>
    <source>
        <strain evidence="1 2">P3-3-X1</strain>
    </source>
</reference>
<organism evidence="1 2">
    <name type="scientific">Janibacter limosus</name>
    <dbReference type="NCBI Taxonomy" id="53458"/>
    <lineage>
        <taxon>Bacteria</taxon>
        <taxon>Bacillati</taxon>
        <taxon>Actinomycetota</taxon>
        <taxon>Actinomycetes</taxon>
        <taxon>Micrococcales</taxon>
        <taxon>Intrasporangiaceae</taxon>
        <taxon>Janibacter</taxon>
    </lineage>
</organism>
<name>A0A4P6MXA8_9MICO</name>
<gene>
    <name evidence="1" type="ORF">EXU32_08285</name>
</gene>
<protein>
    <recommendedName>
        <fullName evidence="3">GRAM domain-containing protein</fullName>
    </recommendedName>
</protein>
<dbReference type="Proteomes" id="UP000290408">
    <property type="component" value="Chromosome"/>
</dbReference>
<dbReference type="KEGG" id="jli:EXU32_08285"/>
<dbReference type="AlphaFoldDB" id="A0A4P6MXA8"/>